<feature type="chain" id="PRO_5023054095" evidence="1">
    <location>
        <begin position="28"/>
        <end position="306"/>
    </location>
</feature>
<reference evidence="2 3" key="1">
    <citation type="submission" date="2019-02" db="EMBL/GenBank/DDBJ databases">
        <title>Deep-cultivation of Planctomycetes and their phenomic and genomic characterization uncovers novel biology.</title>
        <authorList>
            <person name="Wiegand S."/>
            <person name="Jogler M."/>
            <person name="Boedeker C."/>
            <person name="Pinto D."/>
            <person name="Vollmers J."/>
            <person name="Rivas-Marin E."/>
            <person name="Kohn T."/>
            <person name="Peeters S.H."/>
            <person name="Heuer A."/>
            <person name="Rast P."/>
            <person name="Oberbeckmann S."/>
            <person name="Bunk B."/>
            <person name="Jeske O."/>
            <person name="Meyerdierks A."/>
            <person name="Storesund J.E."/>
            <person name="Kallscheuer N."/>
            <person name="Luecker S."/>
            <person name="Lage O.M."/>
            <person name="Pohl T."/>
            <person name="Merkel B.J."/>
            <person name="Hornburger P."/>
            <person name="Mueller R.-W."/>
            <person name="Bruemmer F."/>
            <person name="Labrenz M."/>
            <person name="Spormann A.M."/>
            <person name="Op Den Camp H."/>
            <person name="Overmann J."/>
            <person name="Amann R."/>
            <person name="Jetten M.S.M."/>
            <person name="Mascher T."/>
            <person name="Medema M.H."/>
            <person name="Devos D.P."/>
            <person name="Kaster A.-K."/>
            <person name="Ovreas L."/>
            <person name="Rohde M."/>
            <person name="Galperin M.Y."/>
            <person name="Jogler C."/>
        </authorList>
    </citation>
    <scope>NUCLEOTIDE SEQUENCE [LARGE SCALE GENOMIC DNA]</scope>
    <source>
        <strain evidence="2 3">Poly59</strain>
    </source>
</reference>
<dbReference type="Proteomes" id="UP000317977">
    <property type="component" value="Unassembled WGS sequence"/>
</dbReference>
<keyword evidence="1" id="KW-0732">Signal</keyword>
<evidence type="ECO:0000256" key="1">
    <source>
        <dbReference type="SAM" id="SignalP"/>
    </source>
</evidence>
<name>A0A5C6FEL3_9BACT</name>
<organism evidence="2 3">
    <name type="scientific">Rubripirellula reticaptiva</name>
    <dbReference type="NCBI Taxonomy" id="2528013"/>
    <lineage>
        <taxon>Bacteria</taxon>
        <taxon>Pseudomonadati</taxon>
        <taxon>Planctomycetota</taxon>
        <taxon>Planctomycetia</taxon>
        <taxon>Pirellulales</taxon>
        <taxon>Pirellulaceae</taxon>
        <taxon>Rubripirellula</taxon>
    </lineage>
</organism>
<dbReference type="AlphaFoldDB" id="A0A5C6FEL3"/>
<proteinExistence type="predicted"/>
<accession>A0A5C6FEL3</accession>
<keyword evidence="3" id="KW-1185">Reference proteome</keyword>
<dbReference type="EMBL" id="SJPX01000001">
    <property type="protein sequence ID" value="TWU58021.1"/>
    <property type="molecule type" value="Genomic_DNA"/>
</dbReference>
<feature type="signal peptide" evidence="1">
    <location>
        <begin position="1"/>
        <end position="27"/>
    </location>
</feature>
<protein>
    <submittedName>
        <fullName evidence="2">Uncharacterized protein</fullName>
    </submittedName>
</protein>
<evidence type="ECO:0000313" key="2">
    <source>
        <dbReference type="EMBL" id="TWU58021.1"/>
    </source>
</evidence>
<sequence precursor="true">MKHCYTMTWTRTLTAGYLVCVTAIATAQTPERIWLQPMPPTRAESDWYPRAITIVEGAVVDFDHQQLRVIAAGDEAETIVSARRVIWIEPGAVSSEQADAIEQYESGNYANALSALPAILKQRPPVWRQQWLTMMAANAAWKTSRADIALELVSQLDRRPLPPLVIAWLPVAWKNGGQSAVVVQAAKARLQDPSLAVQLVAASWLLSSADRSEATSVLQSLATQTDRTDIARQAKCLAWRTATPPQVAASSQRWQQELMKLPMVWQVGPTVTLVDKFQSAGQDESAKRLKWSLELTPIHPHPALQD</sequence>
<comment type="caution">
    <text evidence="2">The sequence shown here is derived from an EMBL/GenBank/DDBJ whole genome shotgun (WGS) entry which is preliminary data.</text>
</comment>
<gene>
    <name evidence="2" type="ORF">Poly59_09300</name>
</gene>
<evidence type="ECO:0000313" key="3">
    <source>
        <dbReference type="Proteomes" id="UP000317977"/>
    </source>
</evidence>